<dbReference type="RefSeq" id="WP_191099638.1">
    <property type="nucleotide sequence ID" value="NZ_JACXXF010000003.1"/>
</dbReference>
<dbReference type="EMBL" id="JACXXH010000003">
    <property type="protein sequence ID" value="MBD3863308.1"/>
    <property type="molecule type" value="Genomic_DNA"/>
</dbReference>
<comment type="caution">
    <text evidence="1">The sequence shown here is derived from an EMBL/GenBank/DDBJ whole genome shotgun (WGS) entry which is preliminary data.</text>
</comment>
<dbReference type="Gene3D" id="1.20.1260.10">
    <property type="match status" value="1"/>
</dbReference>
<accession>A0ABR8LSX8</accession>
<protein>
    <recommendedName>
        <fullName evidence="3">DUF2383 domain-containing protein</fullName>
    </recommendedName>
</protein>
<organism evidence="1 2">
    <name type="scientific">Olleya marilimosa</name>
    <dbReference type="NCBI Taxonomy" id="272164"/>
    <lineage>
        <taxon>Bacteria</taxon>
        <taxon>Pseudomonadati</taxon>
        <taxon>Bacteroidota</taxon>
        <taxon>Flavobacteriia</taxon>
        <taxon>Flavobacteriales</taxon>
        <taxon>Flavobacteriaceae</taxon>
    </lineage>
</organism>
<name>A0ABR8LSX8_9FLAO</name>
<proteinExistence type="predicted"/>
<reference evidence="1 2" key="1">
    <citation type="submission" date="2020-09" db="EMBL/GenBank/DDBJ databases">
        <title>Bacillus nautilus sp. nov., Chryseoglobus crepusculi sp. nov, and Psychrobacter noctis sp. nov., isolated from deep-sea sponges from the equatorial Atlantic.</title>
        <authorList>
            <person name="Stennett H.L."/>
            <person name="Williams S.E."/>
        </authorList>
    </citation>
    <scope>NUCLEOTIDE SEQUENCE [LARGE SCALE GENOMIC DNA]</scope>
    <source>
        <strain evidence="1 2">28M-24</strain>
    </source>
</reference>
<dbReference type="Proteomes" id="UP000627521">
    <property type="component" value="Unassembled WGS sequence"/>
</dbReference>
<sequence>MDNIIRYEVGSNAIQHLLAVSNTIELSYQYLKSETKNDMVKSWIDNKLSFIHAFKQQSLSILNTVTIQKSSKPSVLMKLNMLWFNIKRKFYKNDSQIIIKECLKLNSYFLNEVNKEIKSGILSKPAYSLLNNLKNELLITKQEFYISKLKLS</sequence>
<evidence type="ECO:0000313" key="2">
    <source>
        <dbReference type="Proteomes" id="UP000627521"/>
    </source>
</evidence>
<evidence type="ECO:0000313" key="1">
    <source>
        <dbReference type="EMBL" id="MBD3863308.1"/>
    </source>
</evidence>
<gene>
    <name evidence="1" type="ORF">IEG06_07575</name>
</gene>
<evidence type="ECO:0008006" key="3">
    <source>
        <dbReference type="Google" id="ProtNLM"/>
    </source>
</evidence>
<dbReference type="InterPro" id="IPR012347">
    <property type="entry name" value="Ferritin-like"/>
</dbReference>
<keyword evidence="2" id="KW-1185">Reference proteome</keyword>